<feature type="transmembrane region" description="Helical" evidence="1">
    <location>
        <begin position="230"/>
        <end position="250"/>
    </location>
</feature>
<proteinExistence type="predicted"/>
<feature type="transmembrane region" description="Helical" evidence="1">
    <location>
        <begin position="604"/>
        <end position="627"/>
    </location>
</feature>
<evidence type="ECO:0000313" key="3">
    <source>
        <dbReference type="Proteomes" id="UP001203687"/>
    </source>
</evidence>
<feature type="transmembrane region" description="Helical" evidence="1">
    <location>
        <begin position="343"/>
        <end position="363"/>
    </location>
</feature>
<feature type="transmembrane region" description="Helical" evidence="1">
    <location>
        <begin position="141"/>
        <end position="158"/>
    </location>
</feature>
<keyword evidence="1" id="KW-0812">Transmembrane</keyword>
<comment type="caution">
    <text evidence="2">The sequence shown here is derived from an EMBL/GenBank/DDBJ whole genome shotgun (WGS) entry which is preliminary data.</text>
</comment>
<feature type="transmembrane region" description="Helical" evidence="1">
    <location>
        <begin position="554"/>
        <end position="577"/>
    </location>
</feature>
<dbReference type="Proteomes" id="UP001203687">
    <property type="component" value="Unassembled WGS sequence"/>
</dbReference>
<evidence type="ECO:0000313" key="2">
    <source>
        <dbReference type="EMBL" id="MCK8479341.1"/>
    </source>
</evidence>
<feature type="transmembrane region" description="Helical" evidence="1">
    <location>
        <begin position="114"/>
        <end position="135"/>
    </location>
</feature>
<accession>A0ABT0H4P1</accession>
<dbReference type="RefSeq" id="WP_248411690.1">
    <property type="nucleotide sequence ID" value="NZ_JALPQF010000001.1"/>
</dbReference>
<keyword evidence="3" id="KW-1185">Reference proteome</keyword>
<reference evidence="2" key="1">
    <citation type="submission" date="2022-04" db="EMBL/GenBank/DDBJ databases">
        <authorList>
            <person name="Ren T."/>
        </authorList>
    </citation>
    <scope>NUCLEOTIDE SEQUENCE</scope>
    <source>
        <strain evidence="2">F63249</strain>
    </source>
</reference>
<organism evidence="2 3">
    <name type="scientific">Psychroserpens algicola</name>
    <dbReference type="NCBI Taxonomy" id="1719034"/>
    <lineage>
        <taxon>Bacteria</taxon>
        <taxon>Pseudomonadati</taxon>
        <taxon>Bacteroidota</taxon>
        <taxon>Flavobacteriia</taxon>
        <taxon>Flavobacteriales</taxon>
        <taxon>Flavobacteriaceae</taxon>
        <taxon>Psychroserpens</taxon>
    </lineage>
</organism>
<feature type="transmembrane region" description="Helical" evidence="1">
    <location>
        <begin position="270"/>
        <end position="297"/>
    </location>
</feature>
<sequence>MKETTNKYLIAALLLGLTFHGTSIFFTLESTYDALIHLFFADHYANSWFEPWNYKWYTGFTVMSYPPLVHQSIALFSIIGGLKFGLFSVALISIILFITGVYRFSLLLTGHKTVAGYAALLAVFSSSFVETLHVFGQLPSIIGISILMHALPEIYLWLKTGKYWYLATSLSLISVTVTSHHVTPIFGMVFFIFPLIGMVIMDVAKETSGSIKSVNFKVFLNSFLKLFKRIISFGILSLIIIIGCILPYWINSKNNPITQVPIPHGSRDNFLEVTSSGLVFFLIPWGVLLILLPYIFYRYYSKRYLFFGLSITILTVLGTGGSTPIPRIVLGETAFNILTLDRFTLWASIMSLPLLGEFAYRFIQGDLKTLIQTKFGAVYHRISGGILAGLFIFMTIFTMSLGYFRPSQPQQIKMLPIVNFLNQDDHDKWRFLTLGFGDQMAWLSAQTNAMTVDGNYHSARRLPELTTRPIERLENSKFKGVAGIGSLQQFLTTPEKYNLKYIFSNDKFYDPILYFCGWQRLQQLENGIMVWERLNVPPVSSILPKEDVSKWQKLLWGIVPLLTVLIAFILNIQMLWVHALKTKIKEAPVFFSFKKEYSKFSNTILKLTHLWSVILAILLCFCVYQFYIKNDSQRSPENAIMAYYDALDFKEFQSAYNLINPKSNKTIRQYMLEVSVTDGLLSSYAKLDAISSEIINQNDSLAQAKVITHWITPLEKIQRIDYKSLTKQNGKWFLEPDDIDTDLPPEQLYSNATTSYFNQGRRRITTEQTHHEDVLKQPVLEVLSAKLVKYNTHYAIIGEVQNIDNVPADIVLKGTLYDANHKELATYNAKYHMKHKLMPKETTSFKINFEGIAWSKTKDSIPHTFNPDEFTPVELEHQPITFNIQAAGNVSGSDLYKNVVLSDINFSEDYMYGTLFNSGLQEITVPQLLISYYDENKSIVWVDHLFIKEGIRQQRQQGFQYDLISNTTIKIINESMENIYVNGLPNEPISNKIVPDRIEKHLNLELQQINHPDFSYIKVETNTYIGNPN</sequence>
<keyword evidence="1" id="KW-0472">Membrane</keyword>
<name>A0ABT0H4P1_9FLAO</name>
<dbReference type="EMBL" id="JALPQF010000001">
    <property type="protein sequence ID" value="MCK8479341.1"/>
    <property type="molecule type" value="Genomic_DNA"/>
</dbReference>
<feature type="transmembrane region" description="Helical" evidence="1">
    <location>
        <begin position="185"/>
        <end position="204"/>
    </location>
</feature>
<feature type="transmembrane region" description="Helical" evidence="1">
    <location>
        <begin position="7"/>
        <end position="28"/>
    </location>
</feature>
<evidence type="ECO:0000256" key="1">
    <source>
        <dbReference type="SAM" id="Phobius"/>
    </source>
</evidence>
<protein>
    <recommendedName>
        <fullName evidence="4">Membrane protein 6-pyruvoyl-tetrahydropterin synthase-related domain-containing protein</fullName>
    </recommendedName>
</protein>
<feature type="transmembrane region" description="Helical" evidence="1">
    <location>
        <begin position="73"/>
        <end position="102"/>
    </location>
</feature>
<feature type="transmembrane region" description="Helical" evidence="1">
    <location>
        <begin position="304"/>
        <end position="323"/>
    </location>
</feature>
<evidence type="ECO:0008006" key="4">
    <source>
        <dbReference type="Google" id="ProtNLM"/>
    </source>
</evidence>
<feature type="transmembrane region" description="Helical" evidence="1">
    <location>
        <begin position="384"/>
        <end position="404"/>
    </location>
</feature>
<keyword evidence="1" id="KW-1133">Transmembrane helix</keyword>
<gene>
    <name evidence="2" type="ORF">MUY34_01845</name>
</gene>